<dbReference type="GO" id="GO:0042981">
    <property type="term" value="P:regulation of apoptotic process"/>
    <property type="evidence" value="ECO:0007669"/>
    <property type="project" value="InterPro"/>
</dbReference>
<dbReference type="GO" id="GO:0051604">
    <property type="term" value="P:protein maturation"/>
    <property type="evidence" value="ECO:0007669"/>
    <property type="project" value="UniProtKB-ARBA"/>
</dbReference>
<reference evidence="13" key="1">
    <citation type="submission" date="2025-08" db="UniProtKB">
        <authorList>
            <consortium name="Ensembl"/>
        </authorList>
    </citation>
    <scope>IDENTIFICATION</scope>
</reference>
<evidence type="ECO:0000259" key="11">
    <source>
        <dbReference type="PROSITE" id="PS50208"/>
    </source>
</evidence>
<evidence type="ECO:0000256" key="5">
    <source>
        <dbReference type="ARBA" id="ARBA00022807"/>
    </source>
</evidence>
<dbReference type="PROSITE" id="PS50207">
    <property type="entry name" value="CASPASE_P10"/>
    <property type="match status" value="1"/>
</dbReference>
<keyword evidence="4" id="KW-0378">Hydrolase</keyword>
<dbReference type="InterPro" id="IPR001309">
    <property type="entry name" value="Pept_C14_p20"/>
</dbReference>
<feature type="compositionally biased region" description="Acidic residues" evidence="9">
    <location>
        <begin position="96"/>
        <end position="105"/>
    </location>
</feature>
<dbReference type="GO" id="GO:0072559">
    <property type="term" value="C:NLRP3 inflammasome complex"/>
    <property type="evidence" value="ECO:0007669"/>
    <property type="project" value="TreeGrafter"/>
</dbReference>
<accession>A0A2K5LXJ4</accession>
<dbReference type="Pfam" id="PF00619">
    <property type="entry name" value="CARD"/>
    <property type="match status" value="1"/>
</dbReference>
<dbReference type="InterPro" id="IPR016129">
    <property type="entry name" value="Caspase_his_AS"/>
</dbReference>
<evidence type="ECO:0000256" key="7">
    <source>
        <dbReference type="PIRSR" id="PIRSR038001-1"/>
    </source>
</evidence>
<dbReference type="InterPro" id="IPR001315">
    <property type="entry name" value="CARD"/>
</dbReference>
<dbReference type="InterPro" id="IPR002138">
    <property type="entry name" value="Pept_C14_p10"/>
</dbReference>
<dbReference type="PROSITE" id="PS50209">
    <property type="entry name" value="CARD"/>
    <property type="match status" value="1"/>
</dbReference>
<dbReference type="AlphaFoldDB" id="A0A2K5LXJ4"/>
<keyword evidence="6" id="KW-0865">Zymogen</keyword>
<evidence type="ECO:0000259" key="10">
    <source>
        <dbReference type="PROSITE" id="PS50207"/>
    </source>
</evidence>
<dbReference type="CDD" id="cd08325">
    <property type="entry name" value="CARD_CASP1-like"/>
    <property type="match status" value="1"/>
</dbReference>
<dbReference type="GO" id="GO:0006915">
    <property type="term" value="P:apoptotic process"/>
    <property type="evidence" value="ECO:0007669"/>
    <property type="project" value="UniProtKB-ARBA"/>
</dbReference>
<dbReference type="GO" id="GO:0097169">
    <property type="term" value="C:AIM2 inflammasome complex"/>
    <property type="evidence" value="ECO:0007669"/>
    <property type="project" value="TreeGrafter"/>
</dbReference>
<reference evidence="13" key="2">
    <citation type="submission" date="2025-09" db="UniProtKB">
        <authorList>
            <consortium name="Ensembl"/>
        </authorList>
    </citation>
    <scope>IDENTIFICATION</scope>
</reference>
<dbReference type="GeneTree" id="ENSGT00940000162555"/>
<dbReference type="SUPFAM" id="SSF47986">
    <property type="entry name" value="DEATH domain"/>
    <property type="match status" value="1"/>
</dbReference>
<dbReference type="PROSITE" id="PS50208">
    <property type="entry name" value="CASPASE_P20"/>
    <property type="match status" value="1"/>
</dbReference>
<feature type="active site" evidence="7">
    <location>
        <position position="287"/>
    </location>
</feature>
<dbReference type="PROSITE" id="PS01122">
    <property type="entry name" value="CASPASE_CYS"/>
    <property type="match status" value="1"/>
</dbReference>
<dbReference type="GO" id="GO:0072557">
    <property type="term" value="C:IPAF inflammasome complex"/>
    <property type="evidence" value="ECO:0007669"/>
    <property type="project" value="TreeGrafter"/>
</dbReference>
<feature type="domain" description="Caspase family p20" evidence="11">
    <location>
        <begin position="163"/>
        <end position="291"/>
    </location>
</feature>
<evidence type="ECO:0000313" key="14">
    <source>
        <dbReference type="Proteomes" id="UP000233060"/>
    </source>
</evidence>
<proteinExistence type="inferred from homology"/>
<gene>
    <name evidence="13" type="primary">CASP12</name>
</gene>
<keyword evidence="2" id="KW-0597">Phosphoprotein</keyword>
<dbReference type="PANTHER" id="PTHR47901:SF6">
    <property type="entry name" value="CASPASE-12"/>
    <property type="match status" value="1"/>
</dbReference>
<dbReference type="InterPro" id="IPR011600">
    <property type="entry name" value="Pept_C14_caspase"/>
</dbReference>
<protein>
    <submittedName>
        <fullName evidence="13">Caspase 12/pseudo</fullName>
    </submittedName>
</protein>
<dbReference type="Bgee" id="ENSCATG00000032709">
    <property type="expression patterns" value="Expressed in lymph node and 7 other cell types or tissues"/>
</dbReference>
<dbReference type="InterPro" id="IPR029030">
    <property type="entry name" value="Caspase-like_dom_sf"/>
</dbReference>
<keyword evidence="5" id="KW-0788">Thiol protease</keyword>
<dbReference type="PIRSF" id="PIRSF038001">
    <property type="entry name" value="Caspase_ICE"/>
    <property type="match status" value="1"/>
</dbReference>
<keyword evidence="3" id="KW-0645">Protease</keyword>
<feature type="domain" description="Caspase family p10" evidence="10">
    <location>
        <begin position="321"/>
        <end position="350"/>
    </location>
</feature>
<evidence type="ECO:0000256" key="8">
    <source>
        <dbReference type="RuleBase" id="RU003971"/>
    </source>
</evidence>
<name>A0A2K5LXJ4_CERAT</name>
<dbReference type="SMART" id="SM00115">
    <property type="entry name" value="CASc"/>
    <property type="match status" value="1"/>
</dbReference>
<evidence type="ECO:0000256" key="6">
    <source>
        <dbReference type="ARBA" id="ARBA00023145"/>
    </source>
</evidence>
<dbReference type="InterPro" id="IPR002398">
    <property type="entry name" value="Pept_C14"/>
</dbReference>
<dbReference type="InterPro" id="IPR011029">
    <property type="entry name" value="DEATH-like_dom_sf"/>
</dbReference>
<dbReference type="SUPFAM" id="SSF52129">
    <property type="entry name" value="Caspase-like"/>
    <property type="match status" value="1"/>
</dbReference>
<dbReference type="GO" id="GO:0006508">
    <property type="term" value="P:proteolysis"/>
    <property type="evidence" value="ECO:0007669"/>
    <property type="project" value="UniProtKB-KW"/>
</dbReference>
<keyword evidence="14" id="KW-1185">Reference proteome</keyword>
<evidence type="ECO:0000256" key="3">
    <source>
        <dbReference type="ARBA" id="ARBA00022670"/>
    </source>
</evidence>
<feature type="active site" evidence="7">
    <location>
        <position position="239"/>
    </location>
</feature>
<evidence type="ECO:0000259" key="12">
    <source>
        <dbReference type="PROSITE" id="PS50209"/>
    </source>
</evidence>
<dbReference type="InterPro" id="IPR015917">
    <property type="entry name" value="Pept_C14A"/>
</dbReference>
<evidence type="ECO:0000256" key="9">
    <source>
        <dbReference type="SAM" id="MobiDB-lite"/>
    </source>
</evidence>
<dbReference type="PRINTS" id="PR00376">
    <property type="entry name" value="IL1BCENZYME"/>
</dbReference>
<dbReference type="PANTHER" id="PTHR47901">
    <property type="entry name" value="CASPASE RECRUITMENT DOMAIN-CONTAINING PROTEIN 18"/>
    <property type="match status" value="1"/>
</dbReference>
<organism evidence="13 14">
    <name type="scientific">Cercocebus atys</name>
    <name type="common">Sooty mangabey</name>
    <name type="synonym">Cercocebus torquatus atys</name>
    <dbReference type="NCBI Taxonomy" id="9531"/>
    <lineage>
        <taxon>Eukaryota</taxon>
        <taxon>Metazoa</taxon>
        <taxon>Chordata</taxon>
        <taxon>Craniata</taxon>
        <taxon>Vertebrata</taxon>
        <taxon>Euteleostomi</taxon>
        <taxon>Mammalia</taxon>
        <taxon>Eutheria</taxon>
        <taxon>Euarchontoglires</taxon>
        <taxon>Primates</taxon>
        <taxon>Haplorrhini</taxon>
        <taxon>Catarrhini</taxon>
        <taxon>Cercopithecidae</taxon>
        <taxon>Cercopithecinae</taxon>
        <taxon>Cercocebus</taxon>
    </lineage>
</organism>
<dbReference type="GO" id="GO:0050727">
    <property type="term" value="P:regulation of inflammatory response"/>
    <property type="evidence" value="ECO:0007669"/>
    <property type="project" value="TreeGrafter"/>
</dbReference>
<feature type="region of interest" description="Disordered" evidence="9">
    <location>
        <begin position="74"/>
        <end position="118"/>
    </location>
</feature>
<evidence type="ECO:0000256" key="2">
    <source>
        <dbReference type="ARBA" id="ARBA00022553"/>
    </source>
</evidence>
<dbReference type="GO" id="GO:0004197">
    <property type="term" value="F:cysteine-type endopeptidase activity"/>
    <property type="evidence" value="ECO:0007669"/>
    <property type="project" value="InterPro"/>
</dbReference>
<dbReference type="Proteomes" id="UP000233060">
    <property type="component" value="Unassembled WGS sequence"/>
</dbReference>
<evidence type="ECO:0000256" key="1">
    <source>
        <dbReference type="ARBA" id="ARBA00010134"/>
    </source>
</evidence>
<evidence type="ECO:0000313" key="13">
    <source>
        <dbReference type="Ensembl" id="ENSCATP00000017666.1"/>
    </source>
</evidence>
<feature type="domain" description="CARD" evidence="12">
    <location>
        <begin position="1"/>
        <end position="79"/>
    </location>
</feature>
<dbReference type="Ensembl" id="ENSCATT00000041833.1">
    <property type="protein sequence ID" value="ENSCATP00000017666.1"/>
    <property type="gene ID" value="ENSCATG00000032709.1"/>
</dbReference>
<dbReference type="FunFam" id="3.40.50.1460:FF:000007">
    <property type="entry name" value="Caspase-1"/>
    <property type="match status" value="1"/>
</dbReference>
<dbReference type="Pfam" id="PF00656">
    <property type="entry name" value="Peptidase_C14"/>
    <property type="match status" value="1"/>
</dbReference>
<dbReference type="PROSITE" id="PS01121">
    <property type="entry name" value="CASPASE_HIS"/>
    <property type="match status" value="1"/>
</dbReference>
<dbReference type="Gene3D" id="3.40.50.1460">
    <property type="match status" value="1"/>
</dbReference>
<sequence length="350" mass="39399">MVKLLARNVLDGIFDDLMENNVLNTEELRSLGKGLNFMVNNAGNLVDNITEKAQMVGKILKDRLLSHPKQLSLEYQRESEDQESEESSASSSSSTESEEENEESKDEERAASAHSMAVPPTAPLEIQGAQPSGRLKLCPHAHFHELKTKRADEIYPVMEKEGRTRLALIICNKEFHYLLNRNGSELDLLGMQDLLENLGYSVVIEENLTAQEMETALRQFAARPEHQSSDSTFLVFMSHGILNGICGTKHWDQEPDVLHDDTIFEIFNNRNCRSLRDKPKVIIMQACRGSGAGIVWFTTDSGKASADTHGQLLQSSICNDAVTKAHVEKDFIAFKSSTPRYFRWRKDLKC</sequence>
<comment type="similarity">
    <text evidence="1 8">Belongs to the peptidase C14A family.</text>
</comment>
<evidence type="ECO:0000256" key="4">
    <source>
        <dbReference type="ARBA" id="ARBA00022801"/>
    </source>
</evidence>
<dbReference type="InterPro" id="IPR033139">
    <property type="entry name" value="Caspase_cys_AS"/>
</dbReference>
<dbReference type="CDD" id="cd00032">
    <property type="entry name" value="CASc"/>
    <property type="match status" value="1"/>
</dbReference>